<dbReference type="EMBL" id="BGPR01042626">
    <property type="protein sequence ID" value="GBO19098.1"/>
    <property type="molecule type" value="Genomic_DNA"/>
</dbReference>
<comment type="caution">
    <text evidence="1">The sequence shown here is derived from an EMBL/GenBank/DDBJ whole genome shotgun (WGS) entry which is preliminary data.</text>
</comment>
<dbReference type="Proteomes" id="UP000499080">
    <property type="component" value="Unassembled WGS sequence"/>
</dbReference>
<name>A0A4Y2V3A1_ARAVE</name>
<evidence type="ECO:0000313" key="1">
    <source>
        <dbReference type="EMBL" id="GBO19098.1"/>
    </source>
</evidence>
<reference evidence="1 2" key="1">
    <citation type="journal article" date="2019" name="Sci. Rep.">
        <title>Orb-weaving spider Araneus ventricosus genome elucidates the spidroin gene catalogue.</title>
        <authorList>
            <person name="Kono N."/>
            <person name="Nakamura H."/>
            <person name="Ohtoshi R."/>
            <person name="Moran D.A.P."/>
            <person name="Shinohara A."/>
            <person name="Yoshida Y."/>
            <person name="Fujiwara M."/>
            <person name="Mori M."/>
            <person name="Tomita M."/>
            <person name="Arakawa K."/>
        </authorList>
    </citation>
    <scope>NUCLEOTIDE SEQUENCE [LARGE SCALE GENOMIC DNA]</scope>
</reference>
<keyword evidence="2" id="KW-1185">Reference proteome</keyword>
<proteinExistence type="predicted"/>
<gene>
    <name evidence="1" type="ORF">AVEN_183907_1</name>
</gene>
<protein>
    <submittedName>
        <fullName evidence="1">Uncharacterized protein</fullName>
    </submittedName>
</protein>
<evidence type="ECO:0000313" key="2">
    <source>
        <dbReference type="Proteomes" id="UP000499080"/>
    </source>
</evidence>
<dbReference type="AlphaFoldDB" id="A0A4Y2V3A1"/>
<organism evidence="1 2">
    <name type="scientific">Araneus ventricosus</name>
    <name type="common">Orbweaver spider</name>
    <name type="synonym">Epeira ventricosa</name>
    <dbReference type="NCBI Taxonomy" id="182803"/>
    <lineage>
        <taxon>Eukaryota</taxon>
        <taxon>Metazoa</taxon>
        <taxon>Ecdysozoa</taxon>
        <taxon>Arthropoda</taxon>
        <taxon>Chelicerata</taxon>
        <taxon>Arachnida</taxon>
        <taxon>Araneae</taxon>
        <taxon>Araneomorphae</taxon>
        <taxon>Entelegynae</taxon>
        <taxon>Araneoidea</taxon>
        <taxon>Araneidae</taxon>
        <taxon>Araneus</taxon>
    </lineage>
</organism>
<accession>A0A4Y2V3A1</accession>
<sequence>MERRLPVPAVVRKTEGAISCGVSLLIRGGKFYRCCGENLSAELRAGQVVSKSRWHRAMGSSSISDSTEDPPCVWARSARLISNWPNTLKLVCKNFERELPARLSSSSLSVINRDNAKK</sequence>